<evidence type="ECO:0000256" key="2">
    <source>
        <dbReference type="ARBA" id="ARBA00022723"/>
    </source>
</evidence>
<dbReference type="SUPFAM" id="SSF49899">
    <property type="entry name" value="Concanavalin A-like lectins/glucanases"/>
    <property type="match status" value="1"/>
</dbReference>
<dbReference type="InterPro" id="IPR013320">
    <property type="entry name" value="ConA-like_dom_sf"/>
</dbReference>
<dbReference type="InterPro" id="IPR050738">
    <property type="entry name" value="Sulfatase"/>
</dbReference>
<protein>
    <submittedName>
        <fullName evidence="6">Arylsulfatase</fullName>
    </submittedName>
</protein>
<evidence type="ECO:0000256" key="3">
    <source>
        <dbReference type="ARBA" id="ARBA00022801"/>
    </source>
</evidence>
<name>A0ABM7LYX4_9ACTN</name>
<keyword evidence="7" id="KW-1185">Reference proteome</keyword>
<evidence type="ECO:0000256" key="4">
    <source>
        <dbReference type="ARBA" id="ARBA00022837"/>
    </source>
</evidence>
<dbReference type="PROSITE" id="PS00523">
    <property type="entry name" value="SULFATASE_1"/>
    <property type="match status" value="1"/>
</dbReference>
<comment type="similarity">
    <text evidence="1">Belongs to the sulfatase family.</text>
</comment>
<dbReference type="Gene3D" id="3.30.1120.10">
    <property type="match status" value="1"/>
</dbReference>
<dbReference type="PANTHER" id="PTHR42693:SF43">
    <property type="entry name" value="BLL2667 PROTEIN"/>
    <property type="match status" value="1"/>
</dbReference>
<organism evidence="6 7">
    <name type="scientific">Actinoplanes ianthinogenes</name>
    <dbReference type="NCBI Taxonomy" id="122358"/>
    <lineage>
        <taxon>Bacteria</taxon>
        <taxon>Bacillati</taxon>
        <taxon>Actinomycetota</taxon>
        <taxon>Actinomycetes</taxon>
        <taxon>Micromonosporales</taxon>
        <taxon>Micromonosporaceae</taxon>
        <taxon>Actinoplanes</taxon>
    </lineage>
</organism>
<reference evidence="6 7" key="1">
    <citation type="submission" date="2020-08" db="EMBL/GenBank/DDBJ databases">
        <title>Whole genome shotgun sequence of Actinoplanes ianthinogenes NBRC 13996.</title>
        <authorList>
            <person name="Komaki H."/>
            <person name="Tamura T."/>
        </authorList>
    </citation>
    <scope>NUCLEOTIDE SEQUENCE [LARGE SCALE GENOMIC DNA]</scope>
    <source>
        <strain evidence="6 7">NBRC 13996</strain>
    </source>
</reference>
<dbReference type="Gene3D" id="3.40.720.10">
    <property type="entry name" value="Alkaline Phosphatase, subunit A"/>
    <property type="match status" value="1"/>
</dbReference>
<keyword evidence="3" id="KW-0378">Hydrolase</keyword>
<dbReference type="RefSeq" id="WP_189329396.1">
    <property type="nucleotide sequence ID" value="NZ_AP023356.1"/>
</dbReference>
<keyword evidence="4" id="KW-0106">Calcium</keyword>
<sequence length="786" mass="86628">MTSDASVPRTVLPIPDRQHVGLTTFDAKDPDTRFAPIEPLRPPAGAPNVLVVLLDDVGFGASSAFGGPCATPVAERLADNGLKLTRFHTTALCAPTRQALLTGRNHHAAGMGGIPDMATSSPGYTSMRPKATAPLAEILTLNGFSTAQFGKCHEVPMWQSNPMGPYDSWPAKGGGFEYFYGFLAGETNQWYPALCEGTKFIEPGRTPEEGYHFTEDMTDKAIGWVRQQKSLMPDKPFFMYYAPGATHAPHHVPKQWADKYRGRFDDGWDALRERTFARQKELGVIPPDCALTERPEAVPAWDDMPEELKPVLRRQMEVYAGFLEHTDHHIGRLLDAIENLGVLDDTLVFYIIGDNGASAEGTINGTLNEMFYFNGVADLESADYMLEHIDDFGGPEAYNHYAVGWAHAMSTPYQWTKQVASHFGGTRNGTVVHWPNGFEARGELRHQFHHVIDIAATVLDVAGLPAPDSVNGIIQEPMHGVSMRYCFDQAGAAEARQTQYFEMLCNRGIYHNGWTAVTKHRTPWLHVPVPSFDDDVWELYDTSTDWTQAHDVAKEHPDQLRRLQQLFMIEATKYNVFPLDDRLLERFVAALAGRPELVQGEAQLLYGGTDRLSESSVLNVKNVSHAITAEIEVPDGAPSGVLVTQGGRFGGWALYLLDGRPVYCYNLLGISFTHVRGDAAIATGTHQVRLEFTYAGGALGAAADLSLFVDGSQVGSGRLERTTPIVFSGDEGLDIGTDTGSPVTDEYAGRAGYPGTVQWVRLDVDKDNHSHLITPEQRFHLIMARQ</sequence>
<evidence type="ECO:0000313" key="7">
    <source>
        <dbReference type="Proteomes" id="UP000676967"/>
    </source>
</evidence>
<dbReference type="InterPro" id="IPR000917">
    <property type="entry name" value="Sulfatase_N"/>
</dbReference>
<dbReference type="EMBL" id="AP023356">
    <property type="protein sequence ID" value="BCJ44530.1"/>
    <property type="molecule type" value="Genomic_DNA"/>
</dbReference>
<dbReference type="Pfam" id="PF00884">
    <property type="entry name" value="Sulfatase"/>
    <property type="match status" value="1"/>
</dbReference>
<dbReference type="Proteomes" id="UP000676967">
    <property type="component" value="Chromosome"/>
</dbReference>
<dbReference type="SUPFAM" id="SSF53649">
    <property type="entry name" value="Alkaline phosphatase-like"/>
    <property type="match status" value="1"/>
</dbReference>
<dbReference type="InterPro" id="IPR017850">
    <property type="entry name" value="Alkaline_phosphatase_core_sf"/>
</dbReference>
<dbReference type="InterPro" id="IPR024607">
    <property type="entry name" value="Sulfatase_CS"/>
</dbReference>
<dbReference type="PANTHER" id="PTHR42693">
    <property type="entry name" value="ARYLSULFATASE FAMILY MEMBER"/>
    <property type="match status" value="1"/>
</dbReference>
<evidence type="ECO:0000259" key="5">
    <source>
        <dbReference type="Pfam" id="PF00884"/>
    </source>
</evidence>
<feature type="domain" description="Sulfatase N-terminal" evidence="5">
    <location>
        <begin position="47"/>
        <end position="463"/>
    </location>
</feature>
<accession>A0ABM7LYX4</accession>
<evidence type="ECO:0000313" key="6">
    <source>
        <dbReference type="EMBL" id="BCJ44530.1"/>
    </source>
</evidence>
<gene>
    <name evidence="6" type="primary">atsD</name>
    <name evidence="6" type="ORF">Aiant_51870</name>
</gene>
<dbReference type="CDD" id="cd16025">
    <property type="entry name" value="PAS_like"/>
    <property type="match status" value="1"/>
</dbReference>
<keyword evidence="2" id="KW-0479">Metal-binding</keyword>
<proteinExistence type="inferred from homology"/>
<evidence type="ECO:0000256" key="1">
    <source>
        <dbReference type="ARBA" id="ARBA00008779"/>
    </source>
</evidence>